<accession>A0A0K2UTA4</accession>
<reference evidence="4" key="1">
    <citation type="submission" date="2014-05" db="EMBL/GenBank/DDBJ databases">
        <authorList>
            <person name="Chronopoulou M."/>
        </authorList>
    </citation>
    <scope>NUCLEOTIDE SEQUENCE</scope>
    <source>
        <tissue evidence="4">Whole organism</tissue>
    </source>
</reference>
<dbReference type="Pfam" id="PF00629">
    <property type="entry name" value="MAM"/>
    <property type="match status" value="4"/>
</dbReference>
<dbReference type="PANTHER" id="PTHR23282">
    <property type="entry name" value="APICAL ENDOSOMAL GLYCOPROTEIN PRECURSOR"/>
    <property type="match status" value="1"/>
</dbReference>
<dbReference type="SMART" id="SM00137">
    <property type="entry name" value="MAM"/>
    <property type="match status" value="4"/>
</dbReference>
<protein>
    <recommendedName>
        <fullName evidence="3">MAM domain-containing protein</fullName>
    </recommendedName>
</protein>
<dbReference type="EMBL" id="HACA01024138">
    <property type="protein sequence ID" value="CDW41499.1"/>
    <property type="molecule type" value="Transcribed_RNA"/>
</dbReference>
<feature type="region of interest" description="Disordered" evidence="1">
    <location>
        <begin position="733"/>
        <end position="752"/>
    </location>
</feature>
<proteinExistence type="predicted"/>
<dbReference type="Gene3D" id="2.60.120.200">
    <property type="match status" value="4"/>
</dbReference>
<dbReference type="PANTHER" id="PTHR23282:SF101">
    <property type="entry name" value="MAM DOMAIN-CONTAINING PROTEIN"/>
    <property type="match status" value="1"/>
</dbReference>
<dbReference type="PROSITE" id="PS50060">
    <property type="entry name" value="MAM_2"/>
    <property type="match status" value="4"/>
</dbReference>
<feature type="domain" description="MAM" evidence="3">
    <location>
        <begin position="632"/>
        <end position="807"/>
    </location>
</feature>
<dbReference type="InterPro" id="IPR013320">
    <property type="entry name" value="ConA-like_dom_sf"/>
</dbReference>
<feature type="domain" description="MAM" evidence="3">
    <location>
        <begin position="444"/>
        <end position="622"/>
    </location>
</feature>
<dbReference type="CDD" id="cd06263">
    <property type="entry name" value="MAM"/>
    <property type="match status" value="4"/>
</dbReference>
<sequence length="818" mass="91136">MKQNIPLKLFIIIINASFCFGSPSNFLVDSPRARVKRQFSLKDKFTTRKPNDDYPDGVAGEDAKCNFGQGDSISLCKWVNINLTEFKFEVSNGINSHWIGGPPRDDSEKNEKGGYAFFETSQLSEQKEGSITQSAMLKSPTFKSTNADGHCISFSYFIDGLSAESLRILLHPVKKVVKEEIEINSNSTDVKVQSLKFDEVIDFQKNTIISTMRDSTRGLWKNGKVLYSYPGSHKIVFEAIPKDETDQGRRFRGFIAIDEIKFMSGDKCSGHCSFDAGFCGFTNAEKADFDWMVSRGSSNPNTGPIRDHSSFSTNKVTGSFAYINAGYPRRPGDKAHLISEEFPPTFKNDPHCLRFWTHMYGSGVGELNVYIIVNDKWSKVWSLSGDAGNNWYMGQTPISAKTPFKIAFEGIVGRNELGNIALDDVTISPGVCPTFPQVAGAQVGDCTFEDDTCNWKNPEIGESVYDELDWERLDASTGPTSRYPTYDHTTGSRGGYFISLSRKGVQKAGDRAHFVSNEMKGTSEPICMSFWYFMYEPIIDKAGPNLGKLSVLIKSFDKNDNTVITPIWRLHNGKGPSWEYGQVKIESEKNFEVVFEGVWGNNRVSGFIALDDLTFYKGDCDSLPKRASLIKAECTFDRDACGWRNTSTGDFEWRLATLARRPANLPDKSFGAPVGYAYFDIFNTGSKANSVRMSSPTILKKEITTDEVCFSFWYAAFGAGDTTSLKVLQKITKSDDNEKKNDEESNDESDPIWSISAADLNTARPEWMAGQVSIKVNEDFKIIFVGKASNGGFAIDHLIFNPGPCSIRPLEANPNSKN</sequence>
<dbReference type="OrthoDB" id="409956at2759"/>
<feature type="signal peptide" evidence="2">
    <location>
        <begin position="1"/>
        <end position="21"/>
    </location>
</feature>
<keyword evidence="2" id="KW-0732">Signal</keyword>
<evidence type="ECO:0000256" key="2">
    <source>
        <dbReference type="SAM" id="SignalP"/>
    </source>
</evidence>
<dbReference type="InterPro" id="IPR051560">
    <property type="entry name" value="MAM_domain-containing"/>
</dbReference>
<dbReference type="AlphaFoldDB" id="A0A0K2UTA4"/>
<dbReference type="InterPro" id="IPR000998">
    <property type="entry name" value="MAM_dom"/>
</dbReference>
<feature type="compositionally biased region" description="Basic and acidic residues" evidence="1">
    <location>
        <begin position="733"/>
        <end position="743"/>
    </location>
</feature>
<dbReference type="SUPFAM" id="SSF49899">
    <property type="entry name" value="Concanavalin A-like lectins/glucanases"/>
    <property type="match status" value="4"/>
</dbReference>
<organism evidence="4">
    <name type="scientific">Lepeophtheirus salmonis</name>
    <name type="common">Salmon louse</name>
    <name type="synonym">Caligus salmonis</name>
    <dbReference type="NCBI Taxonomy" id="72036"/>
    <lineage>
        <taxon>Eukaryota</taxon>
        <taxon>Metazoa</taxon>
        <taxon>Ecdysozoa</taxon>
        <taxon>Arthropoda</taxon>
        <taxon>Crustacea</taxon>
        <taxon>Multicrustacea</taxon>
        <taxon>Hexanauplia</taxon>
        <taxon>Copepoda</taxon>
        <taxon>Siphonostomatoida</taxon>
        <taxon>Caligidae</taxon>
        <taxon>Lepeophtheirus</taxon>
    </lineage>
</organism>
<evidence type="ECO:0000259" key="3">
    <source>
        <dbReference type="PROSITE" id="PS50060"/>
    </source>
</evidence>
<name>A0A0K2UTA4_LEPSM</name>
<feature type="domain" description="MAM" evidence="3">
    <location>
        <begin position="63"/>
        <end position="270"/>
    </location>
</feature>
<dbReference type="GO" id="GO:0016020">
    <property type="term" value="C:membrane"/>
    <property type="evidence" value="ECO:0007669"/>
    <property type="project" value="InterPro"/>
</dbReference>
<feature type="domain" description="MAM" evidence="3">
    <location>
        <begin position="270"/>
        <end position="434"/>
    </location>
</feature>
<evidence type="ECO:0000313" key="4">
    <source>
        <dbReference type="EMBL" id="CDW41499.1"/>
    </source>
</evidence>
<evidence type="ECO:0000256" key="1">
    <source>
        <dbReference type="SAM" id="MobiDB-lite"/>
    </source>
</evidence>
<feature type="chain" id="PRO_5005488956" description="MAM domain-containing protein" evidence="2">
    <location>
        <begin position="22"/>
        <end position="818"/>
    </location>
</feature>